<dbReference type="AlphaFoldDB" id="A0A6L2KAL9"/>
<dbReference type="GO" id="GO:0015074">
    <property type="term" value="P:DNA integration"/>
    <property type="evidence" value="ECO:0007669"/>
    <property type="project" value="InterPro"/>
</dbReference>
<evidence type="ECO:0000259" key="1">
    <source>
        <dbReference type="PROSITE" id="PS50994"/>
    </source>
</evidence>
<dbReference type="PROSITE" id="PS50994">
    <property type="entry name" value="INTEGRASE"/>
    <property type="match status" value="1"/>
</dbReference>
<organism evidence="2">
    <name type="scientific">Tanacetum cinerariifolium</name>
    <name type="common">Dalmatian daisy</name>
    <name type="synonym">Chrysanthemum cinerariifolium</name>
    <dbReference type="NCBI Taxonomy" id="118510"/>
    <lineage>
        <taxon>Eukaryota</taxon>
        <taxon>Viridiplantae</taxon>
        <taxon>Streptophyta</taxon>
        <taxon>Embryophyta</taxon>
        <taxon>Tracheophyta</taxon>
        <taxon>Spermatophyta</taxon>
        <taxon>Magnoliopsida</taxon>
        <taxon>eudicotyledons</taxon>
        <taxon>Gunneridae</taxon>
        <taxon>Pentapetalae</taxon>
        <taxon>asterids</taxon>
        <taxon>campanulids</taxon>
        <taxon>Asterales</taxon>
        <taxon>Asteraceae</taxon>
        <taxon>Asteroideae</taxon>
        <taxon>Anthemideae</taxon>
        <taxon>Anthemidinae</taxon>
        <taxon>Tanacetum</taxon>
    </lineage>
</organism>
<accession>A0A6L2KAL9</accession>
<dbReference type="InterPro" id="IPR012337">
    <property type="entry name" value="RNaseH-like_sf"/>
</dbReference>
<dbReference type="InterPro" id="IPR036397">
    <property type="entry name" value="RNaseH_sf"/>
</dbReference>
<sequence>MPTTWSNLVTLVNVKERFHNELKCLKIPSKFAKFSTFGASISWGHSCLHEGTNIYSWMSTTCRNGSKQKRSHQRRPSCLQILEISLCQISNPRAIISDRGTHFCNDQFAKIMHKYGVTHRLAITYHPQTSGHVEVSNRGLKRIFERTVGENRASCSDKLDDALWVFRTAFKTPIGCTLYKLVYGKACHLSIDLEHKAYRALKHANFDLQIVGDHRKV</sequence>
<dbReference type="Gene3D" id="3.30.420.10">
    <property type="entry name" value="Ribonuclease H-like superfamily/Ribonuclease H"/>
    <property type="match status" value="1"/>
</dbReference>
<feature type="domain" description="Integrase catalytic" evidence="1">
    <location>
        <begin position="80"/>
        <end position="144"/>
    </location>
</feature>
<name>A0A6L2KAL9_TANCI</name>
<protein>
    <submittedName>
        <fullName evidence="2">Reverse transcriptase domain-containing protein</fullName>
    </submittedName>
</protein>
<dbReference type="SUPFAM" id="SSF53098">
    <property type="entry name" value="Ribonuclease H-like"/>
    <property type="match status" value="1"/>
</dbReference>
<evidence type="ECO:0000313" key="2">
    <source>
        <dbReference type="EMBL" id="GEU46488.1"/>
    </source>
</evidence>
<dbReference type="GO" id="GO:0003676">
    <property type="term" value="F:nucleic acid binding"/>
    <property type="evidence" value="ECO:0007669"/>
    <property type="project" value="InterPro"/>
</dbReference>
<keyword evidence="2" id="KW-0695">RNA-directed DNA polymerase</keyword>
<reference evidence="2" key="1">
    <citation type="journal article" date="2019" name="Sci. Rep.">
        <title>Draft genome of Tanacetum cinerariifolium, the natural source of mosquito coil.</title>
        <authorList>
            <person name="Yamashiro T."/>
            <person name="Shiraishi A."/>
            <person name="Satake H."/>
            <person name="Nakayama K."/>
        </authorList>
    </citation>
    <scope>NUCLEOTIDE SEQUENCE</scope>
</reference>
<dbReference type="EMBL" id="BKCJ010002131">
    <property type="protein sequence ID" value="GEU46488.1"/>
    <property type="molecule type" value="Genomic_DNA"/>
</dbReference>
<dbReference type="InterPro" id="IPR052160">
    <property type="entry name" value="Gypsy_RT_Integrase-like"/>
</dbReference>
<keyword evidence="2" id="KW-0808">Transferase</keyword>
<dbReference type="InterPro" id="IPR001584">
    <property type="entry name" value="Integrase_cat-core"/>
</dbReference>
<comment type="caution">
    <text evidence="2">The sequence shown here is derived from an EMBL/GenBank/DDBJ whole genome shotgun (WGS) entry which is preliminary data.</text>
</comment>
<keyword evidence="2" id="KW-0548">Nucleotidyltransferase</keyword>
<gene>
    <name evidence="2" type="ORF">Tci_018466</name>
</gene>
<proteinExistence type="predicted"/>
<dbReference type="GO" id="GO:0003964">
    <property type="term" value="F:RNA-directed DNA polymerase activity"/>
    <property type="evidence" value="ECO:0007669"/>
    <property type="project" value="UniProtKB-KW"/>
</dbReference>
<dbReference type="PANTHER" id="PTHR47266">
    <property type="entry name" value="ENDONUCLEASE-RELATED"/>
    <property type="match status" value="1"/>
</dbReference>